<dbReference type="OrthoDB" id="495305at2"/>
<evidence type="ECO:0000313" key="2">
    <source>
        <dbReference type="Proteomes" id="UP000244932"/>
    </source>
</evidence>
<dbReference type="Proteomes" id="UP000244932">
    <property type="component" value="Unassembled WGS sequence"/>
</dbReference>
<sequence length="191" mass="20807">MAGAKSTSVLALGLVLGCAEPDLPALTPLEGEFRASAVQNDALPDQLTVGHRMMAAGQYELALRAYTRAFGVARPEQTAEILLAVGSANARLGRVWRARRTLESAVTADPRSVTAWNNLGVVQMSLNDPFPALDAFRTADRLARGRNSVVRRNIERAEALLQFDAQPDEMIGEFVLVRQGSGRYRLEEQSE</sequence>
<dbReference type="Pfam" id="PF13432">
    <property type="entry name" value="TPR_16"/>
    <property type="match status" value="2"/>
</dbReference>
<dbReference type="SUPFAM" id="SSF48452">
    <property type="entry name" value="TPR-like"/>
    <property type="match status" value="1"/>
</dbReference>
<dbReference type="EMBL" id="OMKW01000001">
    <property type="protein sequence ID" value="SPF28605.1"/>
    <property type="molecule type" value="Genomic_DNA"/>
</dbReference>
<dbReference type="Gene3D" id="1.25.40.10">
    <property type="entry name" value="Tetratricopeptide repeat domain"/>
    <property type="match status" value="1"/>
</dbReference>
<dbReference type="InterPro" id="IPR011990">
    <property type="entry name" value="TPR-like_helical_dom_sf"/>
</dbReference>
<gene>
    <name evidence="1" type="ORF">POI8812_00907</name>
</gene>
<organism evidence="1 2">
    <name type="scientific">Pontivivens insulae</name>
    <dbReference type="NCBI Taxonomy" id="1639689"/>
    <lineage>
        <taxon>Bacteria</taxon>
        <taxon>Pseudomonadati</taxon>
        <taxon>Pseudomonadota</taxon>
        <taxon>Alphaproteobacteria</taxon>
        <taxon>Rhodobacterales</taxon>
        <taxon>Paracoccaceae</taxon>
        <taxon>Pontivivens</taxon>
    </lineage>
</organism>
<name>A0A2R8A8X7_9RHOB</name>
<dbReference type="AlphaFoldDB" id="A0A2R8A8X7"/>
<dbReference type="PROSITE" id="PS51257">
    <property type="entry name" value="PROKAR_LIPOPROTEIN"/>
    <property type="match status" value="1"/>
</dbReference>
<evidence type="ECO:0000313" key="1">
    <source>
        <dbReference type="EMBL" id="SPF28605.1"/>
    </source>
</evidence>
<accession>A0A2R8A8X7</accession>
<reference evidence="1 2" key="1">
    <citation type="submission" date="2018-03" db="EMBL/GenBank/DDBJ databases">
        <authorList>
            <person name="Keele B.F."/>
        </authorList>
    </citation>
    <scope>NUCLEOTIDE SEQUENCE [LARGE SCALE GENOMIC DNA]</scope>
    <source>
        <strain evidence="1 2">CeCT 8812</strain>
    </source>
</reference>
<proteinExistence type="predicted"/>
<dbReference type="RefSeq" id="WP_108781291.1">
    <property type="nucleotide sequence ID" value="NZ_OMKW01000001.1"/>
</dbReference>
<keyword evidence="2" id="KW-1185">Reference proteome</keyword>
<protein>
    <submittedName>
        <fullName evidence="1">Uncharacterized protein</fullName>
    </submittedName>
</protein>